<dbReference type="KEGG" id="vbo:CKY39_26245"/>
<feature type="domain" description="Bacterial CdiA-CT RNAse A" evidence="1">
    <location>
        <begin position="169"/>
        <end position="282"/>
    </location>
</feature>
<proteinExistence type="predicted"/>
<accession>A0A250DQ16</accession>
<reference evidence="2 3" key="1">
    <citation type="submission" date="2017-09" db="EMBL/GenBank/DDBJ databases">
        <title>The diverse metabolic capabilities of V. boronicumulans make it an excellent choice for continued studies on novel biodegradation.</title>
        <authorList>
            <person name="Sun S."/>
        </authorList>
    </citation>
    <scope>NUCLEOTIDE SEQUENCE [LARGE SCALE GENOMIC DNA]</scope>
    <source>
        <strain evidence="2 3">J1</strain>
    </source>
</reference>
<dbReference type="EMBL" id="CP023284">
    <property type="protein sequence ID" value="ATA56342.1"/>
    <property type="molecule type" value="Genomic_DNA"/>
</dbReference>
<protein>
    <recommendedName>
        <fullName evidence="1">Bacterial CdiA-CT RNAse A domain-containing protein</fullName>
    </recommendedName>
</protein>
<name>A0A250DQ16_9BURK</name>
<gene>
    <name evidence="2" type="ORF">CKY39_26245</name>
</gene>
<dbReference type="CDD" id="cd20684">
    <property type="entry name" value="CdiA-CT_Yk_RNaseA-like"/>
    <property type="match status" value="1"/>
</dbReference>
<dbReference type="InterPro" id="IPR041436">
    <property type="entry name" value="RNAse_A_bac"/>
</dbReference>
<evidence type="ECO:0000313" key="2">
    <source>
        <dbReference type="EMBL" id="ATA56342.1"/>
    </source>
</evidence>
<dbReference type="Proteomes" id="UP000217154">
    <property type="component" value="Chromosome"/>
</dbReference>
<dbReference type="AlphaFoldDB" id="A0A250DQ16"/>
<dbReference type="Pfam" id="PF18431">
    <property type="entry name" value="RNAse_A_bac"/>
    <property type="match status" value="1"/>
</dbReference>
<dbReference type="RefSeq" id="WP_095746521.1">
    <property type="nucleotide sequence ID" value="NZ_CP023284.1"/>
</dbReference>
<organism evidence="2 3">
    <name type="scientific">Variovorax boronicumulans</name>
    <dbReference type="NCBI Taxonomy" id="436515"/>
    <lineage>
        <taxon>Bacteria</taxon>
        <taxon>Pseudomonadati</taxon>
        <taxon>Pseudomonadota</taxon>
        <taxon>Betaproteobacteria</taxon>
        <taxon>Burkholderiales</taxon>
        <taxon>Comamonadaceae</taxon>
        <taxon>Variovorax</taxon>
    </lineage>
</organism>
<sequence length="283" mass="29118">MGDDEVEGGLSVALTPVQMAAVLGGEDVPESASLSNRLWGTAALVGGVIELVGAGVLCVAPEPTMASKVGCVVLGAHGSDVTATAARQIWTGQTQRTATALTADATAQALGASPETGAQVGLAVDVAVPLFVAGGLAASRVIAVRASRFKLEPVRLIEHEGIAGSKAGGHTIREHVGKSAQELLDRFAKKPSLQRSSSFFDLATAESAISQTVRANARAIRAWSRSAAVGSKPVAFEHDIGTVVGIGVQRGSTAVSQLTKVRVTLNMRTYNGKPFYILTAHPF</sequence>
<evidence type="ECO:0000259" key="1">
    <source>
        <dbReference type="Pfam" id="PF18431"/>
    </source>
</evidence>
<evidence type="ECO:0000313" key="3">
    <source>
        <dbReference type="Proteomes" id="UP000217154"/>
    </source>
</evidence>